<evidence type="ECO:0000313" key="3">
    <source>
        <dbReference type="Proteomes" id="UP000824139"/>
    </source>
</evidence>
<proteinExistence type="predicted"/>
<accession>A0A9D1FYR5</accession>
<dbReference type="GO" id="GO:0006355">
    <property type="term" value="P:regulation of DNA-templated transcription"/>
    <property type="evidence" value="ECO:0007669"/>
    <property type="project" value="InterPro"/>
</dbReference>
<organism evidence="2 3">
    <name type="scientific">Candidatus Scatenecus faecavium</name>
    <dbReference type="NCBI Taxonomy" id="2840915"/>
    <lineage>
        <taxon>Bacteria</taxon>
        <taxon>Candidatus Scatenecus</taxon>
    </lineage>
</organism>
<protein>
    <submittedName>
        <fullName evidence="2">CopG family transcriptional regulator</fullName>
    </submittedName>
</protein>
<sequence>MKDFKPIKPEKTVISIRLDVGMLKKIDELSLETDISRNEFIIQCIDYALKNFHN</sequence>
<name>A0A9D1FYR5_9BACT</name>
<reference evidence="2" key="2">
    <citation type="journal article" date="2021" name="PeerJ">
        <title>Extensive microbial diversity within the chicken gut microbiome revealed by metagenomics and culture.</title>
        <authorList>
            <person name="Gilroy R."/>
            <person name="Ravi A."/>
            <person name="Getino M."/>
            <person name="Pursley I."/>
            <person name="Horton D.L."/>
            <person name="Alikhan N.F."/>
            <person name="Baker D."/>
            <person name="Gharbi K."/>
            <person name="Hall N."/>
            <person name="Watson M."/>
            <person name="Adriaenssens E.M."/>
            <person name="Foster-Nyarko E."/>
            <person name="Jarju S."/>
            <person name="Secka A."/>
            <person name="Antonio M."/>
            <person name="Oren A."/>
            <person name="Chaudhuri R.R."/>
            <person name="La Ragione R."/>
            <person name="Hildebrand F."/>
            <person name="Pallen M.J."/>
        </authorList>
    </citation>
    <scope>NUCLEOTIDE SEQUENCE</scope>
    <source>
        <strain evidence="2">CHK152-2994</strain>
    </source>
</reference>
<dbReference type="Proteomes" id="UP000824139">
    <property type="component" value="Unassembled WGS sequence"/>
</dbReference>
<dbReference type="InterPro" id="IPR002145">
    <property type="entry name" value="CopG"/>
</dbReference>
<comment type="caution">
    <text evidence="2">The sequence shown here is derived from an EMBL/GenBank/DDBJ whole genome shotgun (WGS) entry which is preliminary data.</text>
</comment>
<dbReference type="AlphaFoldDB" id="A0A9D1FYR5"/>
<reference evidence="2" key="1">
    <citation type="submission" date="2020-10" db="EMBL/GenBank/DDBJ databases">
        <authorList>
            <person name="Gilroy R."/>
        </authorList>
    </citation>
    <scope>NUCLEOTIDE SEQUENCE</scope>
    <source>
        <strain evidence="2">CHK152-2994</strain>
    </source>
</reference>
<feature type="domain" description="Ribbon-helix-helix protein CopG" evidence="1">
    <location>
        <begin position="13"/>
        <end position="41"/>
    </location>
</feature>
<dbReference type="Pfam" id="PF01402">
    <property type="entry name" value="RHH_1"/>
    <property type="match status" value="1"/>
</dbReference>
<evidence type="ECO:0000259" key="1">
    <source>
        <dbReference type="Pfam" id="PF01402"/>
    </source>
</evidence>
<dbReference type="EMBL" id="DVJO01000217">
    <property type="protein sequence ID" value="HIS83906.1"/>
    <property type="molecule type" value="Genomic_DNA"/>
</dbReference>
<gene>
    <name evidence="2" type="ORF">IAD41_09915</name>
</gene>
<evidence type="ECO:0000313" key="2">
    <source>
        <dbReference type="EMBL" id="HIS83906.1"/>
    </source>
</evidence>